<feature type="compositionally biased region" description="Basic residues" evidence="4">
    <location>
        <begin position="162"/>
        <end position="171"/>
    </location>
</feature>
<dbReference type="GO" id="GO:0051301">
    <property type="term" value="P:cell division"/>
    <property type="evidence" value="ECO:0007669"/>
    <property type="project" value="UniProtKB-KW"/>
</dbReference>
<dbReference type="GO" id="GO:0071555">
    <property type="term" value="P:cell wall organization"/>
    <property type="evidence" value="ECO:0007669"/>
    <property type="project" value="TreeGrafter"/>
</dbReference>
<dbReference type="InterPro" id="IPR001460">
    <property type="entry name" value="PCN-bd_Tpept"/>
</dbReference>
<dbReference type="Gene3D" id="3.90.1310.10">
    <property type="entry name" value="Penicillin-binding protein 2a (Domain 2)"/>
    <property type="match status" value="1"/>
</dbReference>
<dbReference type="SUPFAM" id="SSF56601">
    <property type="entry name" value="beta-lactamase/transpeptidase-like"/>
    <property type="match status" value="1"/>
</dbReference>
<dbReference type="AlphaFoldDB" id="A0A810MTK8"/>
<dbReference type="GO" id="GO:0005886">
    <property type="term" value="C:plasma membrane"/>
    <property type="evidence" value="ECO:0007669"/>
    <property type="project" value="TreeGrafter"/>
</dbReference>
<name>A0A810MTK8_9ACTN</name>
<dbReference type="KEGG" id="pry:Prubr_03900"/>
<evidence type="ECO:0000256" key="1">
    <source>
        <dbReference type="ARBA" id="ARBA00004370"/>
    </source>
</evidence>
<evidence type="ECO:0000313" key="9">
    <source>
        <dbReference type="Proteomes" id="UP000680866"/>
    </source>
</evidence>
<dbReference type="Gene3D" id="3.30.450.330">
    <property type="match status" value="1"/>
</dbReference>
<feature type="transmembrane region" description="Helical" evidence="5">
    <location>
        <begin position="183"/>
        <end position="201"/>
    </location>
</feature>
<evidence type="ECO:0000259" key="7">
    <source>
        <dbReference type="Pfam" id="PF03717"/>
    </source>
</evidence>
<evidence type="ECO:0000313" key="8">
    <source>
        <dbReference type="EMBL" id="BCJ63369.1"/>
    </source>
</evidence>
<dbReference type="Pfam" id="PF00905">
    <property type="entry name" value="Transpeptidase"/>
    <property type="match status" value="1"/>
</dbReference>
<gene>
    <name evidence="8" type="ORF">Prubr_03900</name>
</gene>
<organism evidence="8 9">
    <name type="scientific">Polymorphospora rubra</name>
    <dbReference type="NCBI Taxonomy" id="338584"/>
    <lineage>
        <taxon>Bacteria</taxon>
        <taxon>Bacillati</taxon>
        <taxon>Actinomycetota</taxon>
        <taxon>Actinomycetes</taxon>
        <taxon>Micromonosporales</taxon>
        <taxon>Micromonosporaceae</taxon>
        <taxon>Polymorphospora</taxon>
    </lineage>
</organism>
<comment type="similarity">
    <text evidence="2">Belongs to the transpeptidase family.</text>
</comment>
<evidence type="ECO:0000259" key="6">
    <source>
        <dbReference type="Pfam" id="PF00905"/>
    </source>
</evidence>
<dbReference type="Pfam" id="PF03717">
    <property type="entry name" value="PBP_dimer"/>
    <property type="match status" value="1"/>
</dbReference>
<evidence type="ECO:0000256" key="2">
    <source>
        <dbReference type="ARBA" id="ARBA00007171"/>
    </source>
</evidence>
<comment type="subcellular location">
    <subcellularLocation>
        <location evidence="1">Membrane</location>
    </subcellularLocation>
</comment>
<feature type="domain" description="Penicillin-binding protein transpeptidase" evidence="6">
    <location>
        <begin position="422"/>
        <end position="726"/>
    </location>
</feature>
<feature type="compositionally biased region" description="Basic and acidic residues" evidence="4">
    <location>
        <begin position="85"/>
        <end position="95"/>
    </location>
</feature>
<accession>A0A810MTK8</accession>
<feature type="domain" description="Penicillin-binding protein dimerisation" evidence="7">
    <location>
        <begin position="225"/>
        <end position="369"/>
    </location>
</feature>
<dbReference type="Gene3D" id="3.40.710.10">
    <property type="entry name" value="DD-peptidase/beta-lactamase superfamily"/>
    <property type="match status" value="1"/>
</dbReference>
<evidence type="ECO:0000256" key="5">
    <source>
        <dbReference type="SAM" id="Phobius"/>
    </source>
</evidence>
<dbReference type="PANTHER" id="PTHR30627:SF1">
    <property type="entry name" value="PEPTIDOGLYCAN D,D-TRANSPEPTIDASE FTSI"/>
    <property type="match status" value="1"/>
</dbReference>
<feature type="compositionally biased region" description="Low complexity" evidence="4">
    <location>
        <begin position="7"/>
        <end position="18"/>
    </location>
</feature>
<dbReference type="GO" id="GO:0008658">
    <property type="term" value="F:penicillin binding"/>
    <property type="evidence" value="ECO:0007669"/>
    <property type="project" value="InterPro"/>
</dbReference>
<dbReference type="PANTHER" id="PTHR30627">
    <property type="entry name" value="PEPTIDOGLYCAN D,D-TRANSPEPTIDASE"/>
    <property type="match status" value="1"/>
</dbReference>
<dbReference type="InterPro" id="IPR012338">
    <property type="entry name" value="Beta-lactam/transpept-like"/>
</dbReference>
<reference evidence="8" key="1">
    <citation type="submission" date="2020-08" db="EMBL/GenBank/DDBJ databases">
        <title>Whole genome shotgun sequence of Polymorphospora rubra NBRC 101157.</title>
        <authorList>
            <person name="Komaki H."/>
            <person name="Tamura T."/>
        </authorList>
    </citation>
    <scope>NUCLEOTIDE SEQUENCE</scope>
    <source>
        <strain evidence="8">NBRC 101157</strain>
    </source>
</reference>
<keyword evidence="8" id="KW-0131">Cell cycle</keyword>
<evidence type="ECO:0000256" key="3">
    <source>
        <dbReference type="ARBA" id="ARBA00023136"/>
    </source>
</evidence>
<sequence length="750" mass="78665">MPRRGSSRSAAGRDSQGRGTTGDGDAPERRLGGISDARSYTPRGRTVRDAGRPDRSADPFRPALQVLDGGRKGPVRRTPTQPARGSDRAGGRDDQDGTAGRAGRDGTGRAGSGRAAGREGAGRTAGGPERGRTGGNRAVRGPGVAPAPRRGTGRTATDRKQPVRPHRKPRPPKLASPNRRLRFGSFLALTLFAVIGIRLIVIQVVDTPAYADGGLAGRLSNPVVIPAPRGTIYDRDGAVLAHSVEARYVYADPTEVTDPAAAAAALSPLLGIPKSQLLPRLVPQKRPDGNESQFEYLARGVDIDTAKQITGLNIAGIGIHRDERREVPGGDLGANLIGFTGDDMHGLEGIEGRYDDVLRGVNGERIFEIGGGDLNKAIPDGYLKETDPQPGSSLVLTIDRDLQFEVQRILSEAMARVRATTGTVVVMDIRTGEVLAQASHPTYDAANWKPSKPTDREDVATSFVVDPGSVHKPIVFGAALEEGVIAPDGTLPVPATINKGGTTYRDSRNAQGAQMSLAGMMAYSSNVGTIMLADQLGPQRLHDYQLRFGLGKPTGEGMPGEAAGRVLDPKDWNGSSPGSIPIGHSVDVTPLQMTAVYAAIANGGTWVQPSLIRETVGPDGTRTPAAAPETRRVISPENAAALRTVMEAVTTVPGATGLKAAIPGYRVAGKTGTGSRVVDGRYAPGEVASFIGMAPADNPRYVVSVFAHTPGGGGGDIAAPTFKDIMAFTLLHYRVPPTGTEPPEFVVFPK</sequence>
<protein>
    <submittedName>
        <fullName evidence="8">Cell division protein</fullName>
    </submittedName>
</protein>
<keyword evidence="9" id="KW-1185">Reference proteome</keyword>
<dbReference type="InterPro" id="IPR050515">
    <property type="entry name" value="Beta-lactam/transpept"/>
</dbReference>
<dbReference type="EMBL" id="AP023359">
    <property type="protein sequence ID" value="BCJ63369.1"/>
    <property type="molecule type" value="Genomic_DNA"/>
</dbReference>
<dbReference type="InterPro" id="IPR036138">
    <property type="entry name" value="PBP_dimer_sf"/>
</dbReference>
<feature type="region of interest" description="Disordered" evidence="4">
    <location>
        <begin position="1"/>
        <end position="178"/>
    </location>
</feature>
<dbReference type="SUPFAM" id="SSF56519">
    <property type="entry name" value="Penicillin binding protein dimerisation domain"/>
    <property type="match status" value="1"/>
</dbReference>
<keyword evidence="3 5" id="KW-0472">Membrane</keyword>
<keyword evidence="5" id="KW-0812">Transmembrane</keyword>
<proteinExistence type="inferred from homology"/>
<dbReference type="Proteomes" id="UP000680866">
    <property type="component" value="Chromosome"/>
</dbReference>
<feature type="compositionally biased region" description="Basic and acidic residues" evidence="4">
    <location>
        <begin position="46"/>
        <end position="58"/>
    </location>
</feature>
<evidence type="ECO:0000256" key="4">
    <source>
        <dbReference type="SAM" id="MobiDB-lite"/>
    </source>
</evidence>
<keyword evidence="5" id="KW-1133">Transmembrane helix</keyword>
<dbReference type="InterPro" id="IPR005311">
    <property type="entry name" value="PBP_dimer"/>
</dbReference>
<keyword evidence="8" id="KW-0132">Cell division</keyword>